<organism evidence="8 9">
    <name type="scientific">Nonomuraea jiangxiensis</name>
    <dbReference type="NCBI Taxonomy" id="633440"/>
    <lineage>
        <taxon>Bacteria</taxon>
        <taxon>Bacillati</taxon>
        <taxon>Actinomycetota</taxon>
        <taxon>Actinomycetes</taxon>
        <taxon>Streptosporangiales</taxon>
        <taxon>Streptosporangiaceae</taxon>
        <taxon>Nonomuraea</taxon>
    </lineage>
</organism>
<dbReference type="GO" id="GO:0046677">
    <property type="term" value="P:response to antibiotic"/>
    <property type="evidence" value="ECO:0007669"/>
    <property type="project" value="UniProtKB-KW"/>
</dbReference>
<evidence type="ECO:0000256" key="6">
    <source>
        <dbReference type="RuleBase" id="RU361157"/>
    </source>
</evidence>
<feature type="transmembrane region" description="Helical" evidence="6">
    <location>
        <begin position="84"/>
        <end position="106"/>
    </location>
</feature>
<keyword evidence="3 6" id="KW-1133">Transmembrane helix</keyword>
<keyword evidence="5" id="KW-0046">Antibiotic resistance</keyword>
<keyword evidence="6" id="KW-1003">Cell membrane</keyword>
<dbReference type="GO" id="GO:0043190">
    <property type="term" value="C:ATP-binding cassette (ABC) transporter complex"/>
    <property type="evidence" value="ECO:0007669"/>
    <property type="project" value="InterPro"/>
</dbReference>
<evidence type="ECO:0000256" key="5">
    <source>
        <dbReference type="ARBA" id="ARBA00023251"/>
    </source>
</evidence>
<dbReference type="PANTHER" id="PTHR43229">
    <property type="entry name" value="NODULATION PROTEIN J"/>
    <property type="match status" value="1"/>
</dbReference>
<dbReference type="PROSITE" id="PS51012">
    <property type="entry name" value="ABC_TM2"/>
    <property type="match status" value="1"/>
</dbReference>
<sequence length="280" mass="30626">MSTTAETGTTYEPATDALATVLAPGARPPRPSAWSASITFGWRAVLKIKHVPEQLFDVTAFPLMMTLMFTYLFGGALAGSPTEYLQYLLPGIMVTSVVMITMYTGLEVNKDIEKGVFDRFRTLPIWRPATMVGYLLGDVMRYTIASTVILLVGLVMGFRPSGGLVGAVLGILLLLGFSFAFSWVWTMFGLLLRSEKSVMGVSMMVLFPLTFLSNVYVQPETMPGWLQVFVNLNPITHLVAAVRSLMAGTPDGGALILVLVWSVVFIGAFGSITMRLYNRK</sequence>
<feature type="transmembrane region" description="Helical" evidence="6">
    <location>
        <begin position="254"/>
        <end position="277"/>
    </location>
</feature>
<feature type="domain" description="ABC transmembrane type-2" evidence="7">
    <location>
        <begin position="53"/>
        <end position="280"/>
    </location>
</feature>
<keyword evidence="2 6" id="KW-0812">Transmembrane</keyword>
<evidence type="ECO:0000313" key="8">
    <source>
        <dbReference type="EMBL" id="SDJ36104.1"/>
    </source>
</evidence>
<dbReference type="OrthoDB" id="8988363at2"/>
<dbReference type="PIRSF" id="PIRSF006648">
    <property type="entry name" value="DrrB"/>
    <property type="match status" value="1"/>
</dbReference>
<evidence type="ECO:0000256" key="4">
    <source>
        <dbReference type="ARBA" id="ARBA00023136"/>
    </source>
</evidence>
<dbReference type="GO" id="GO:0140359">
    <property type="term" value="F:ABC-type transporter activity"/>
    <property type="evidence" value="ECO:0007669"/>
    <property type="project" value="InterPro"/>
</dbReference>
<evidence type="ECO:0000313" key="9">
    <source>
        <dbReference type="Proteomes" id="UP000199202"/>
    </source>
</evidence>
<name>A0A1G8T3W2_9ACTN</name>
<dbReference type="EMBL" id="FNDJ01000010">
    <property type="protein sequence ID" value="SDJ36104.1"/>
    <property type="molecule type" value="Genomic_DNA"/>
</dbReference>
<keyword evidence="4 6" id="KW-0472">Membrane</keyword>
<feature type="transmembrane region" description="Helical" evidence="6">
    <location>
        <begin position="197"/>
        <end position="217"/>
    </location>
</feature>
<dbReference type="InterPro" id="IPR047817">
    <property type="entry name" value="ABC2_TM_bact-type"/>
</dbReference>
<dbReference type="InterPro" id="IPR051784">
    <property type="entry name" value="Nod_factor_ABC_transporter"/>
</dbReference>
<evidence type="ECO:0000256" key="2">
    <source>
        <dbReference type="ARBA" id="ARBA00022692"/>
    </source>
</evidence>
<evidence type="ECO:0000259" key="7">
    <source>
        <dbReference type="PROSITE" id="PS51012"/>
    </source>
</evidence>
<feature type="transmembrane region" description="Helical" evidence="6">
    <location>
        <begin position="164"/>
        <end position="185"/>
    </location>
</feature>
<dbReference type="AlphaFoldDB" id="A0A1G8T3W2"/>
<dbReference type="PANTHER" id="PTHR43229:SF2">
    <property type="entry name" value="NODULATION PROTEIN J"/>
    <property type="match status" value="1"/>
</dbReference>
<protein>
    <recommendedName>
        <fullName evidence="6">Transport permease protein</fullName>
    </recommendedName>
</protein>
<keyword evidence="9" id="KW-1185">Reference proteome</keyword>
<gene>
    <name evidence="8" type="ORF">SAMN05421869_11059</name>
</gene>
<reference evidence="8 9" key="1">
    <citation type="submission" date="2016-10" db="EMBL/GenBank/DDBJ databases">
        <authorList>
            <person name="de Groot N.N."/>
        </authorList>
    </citation>
    <scope>NUCLEOTIDE SEQUENCE [LARGE SCALE GENOMIC DNA]</scope>
    <source>
        <strain evidence="8 9">CGMCC 4.6533</strain>
    </source>
</reference>
<dbReference type="RefSeq" id="WP_090934239.1">
    <property type="nucleotide sequence ID" value="NZ_FNDJ01000010.1"/>
</dbReference>
<accession>A0A1G8T3W2</accession>
<dbReference type="InterPro" id="IPR013525">
    <property type="entry name" value="ABC2_TM"/>
</dbReference>
<dbReference type="Proteomes" id="UP000199202">
    <property type="component" value="Unassembled WGS sequence"/>
</dbReference>
<dbReference type="STRING" id="633440.SAMN05421869_11059"/>
<comment type="subcellular location">
    <subcellularLocation>
        <location evidence="6">Cell membrane</location>
        <topology evidence="6">Multi-pass membrane protein</topology>
    </subcellularLocation>
    <subcellularLocation>
        <location evidence="1">Membrane</location>
        <topology evidence="1">Multi-pass membrane protein</topology>
    </subcellularLocation>
</comment>
<feature type="transmembrane region" description="Helical" evidence="6">
    <location>
        <begin position="55"/>
        <end position="78"/>
    </location>
</feature>
<dbReference type="InterPro" id="IPR000412">
    <property type="entry name" value="ABC_2_transport"/>
</dbReference>
<feature type="transmembrane region" description="Helical" evidence="6">
    <location>
        <begin position="139"/>
        <end position="158"/>
    </location>
</feature>
<dbReference type="Pfam" id="PF01061">
    <property type="entry name" value="ABC2_membrane"/>
    <property type="match status" value="1"/>
</dbReference>
<proteinExistence type="inferred from homology"/>
<comment type="similarity">
    <text evidence="6">Belongs to the ABC-2 integral membrane protein family.</text>
</comment>
<evidence type="ECO:0000256" key="1">
    <source>
        <dbReference type="ARBA" id="ARBA00004141"/>
    </source>
</evidence>
<keyword evidence="6" id="KW-0813">Transport</keyword>
<evidence type="ECO:0000256" key="3">
    <source>
        <dbReference type="ARBA" id="ARBA00022989"/>
    </source>
</evidence>